<feature type="DNA-binding region" description="OmpR/PhoB-type" evidence="2">
    <location>
        <begin position="2"/>
        <end position="100"/>
    </location>
</feature>
<dbReference type="SUPFAM" id="SSF48452">
    <property type="entry name" value="TPR-like"/>
    <property type="match status" value="2"/>
</dbReference>
<dbReference type="GO" id="GO:0000160">
    <property type="term" value="P:phosphorelay signal transduction system"/>
    <property type="evidence" value="ECO:0007669"/>
    <property type="project" value="InterPro"/>
</dbReference>
<evidence type="ECO:0000256" key="1">
    <source>
        <dbReference type="ARBA" id="ARBA00023125"/>
    </source>
</evidence>
<proteinExistence type="predicted"/>
<organism evidence="4 5">
    <name type="scientific">Bradyrhizobium japonicum</name>
    <dbReference type="NCBI Taxonomy" id="375"/>
    <lineage>
        <taxon>Bacteria</taxon>
        <taxon>Pseudomonadati</taxon>
        <taxon>Pseudomonadota</taxon>
        <taxon>Alphaproteobacteria</taxon>
        <taxon>Hyphomicrobiales</taxon>
        <taxon>Nitrobacteraceae</taxon>
        <taxon>Bradyrhizobium</taxon>
    </lineage>
</organism>
<keyword evidence="1 2" id="KW-0238">DNA-binding</keyword>
<dbReference type="InterPro" id="IPR036388">
    <property type="entry name" value="WH-like_DNA-bd_sf"/>
</dbReference>
<dbReference type="Gene3D" id="1.10.10.10">
    <property type="entry name" value="Winged helix-like DNA-binding domain superfamily/Winged helix DNA-binding domain"/>
    <property type="match status" value="1"/>
</dbReference>
<dbReference type="InterPro" id="IPR016032">
    <property type="entry name" value="Sig_transdc_resp-reg_C-effctor"/>
</dbReference>
<dbReference type="PROSITE" id="PS51755">
    <property type="entry name" value="OMPR_PHOB"/>
    <property type="match status" value="1"/>
</dbReference>
<gene>
    <name evidence="4" type="ORF">MA20_34925</name>
</gene>
<sequence length="944" mass="102804">MGAAVSFGPFCLTFRERRLTRDGAPLEIGARTFDLLVALVSRPGEVLMKGDLLAAVWRDVTVDEGNLRFHIARLRKVLGDAGDEVRYISTMPGRGYCFVAPVTQLRDLNPARSGASHSYGNLPNRSDRMVGRADDVAALSRELMASRFISVLGPGGVGKTTVAVATAHSLLESFAGAVVFYDVSLASDSTLIAPALASMLGLSVQSDDTVPALVAYLQDKRMLMVFDTCEHLVDMVAELTEQIFSAAPEIHILVTSREAIRVKGEHIYRLAPLGLPPPDQQLTAPALLRFPATQLFVERMMAGGSRSELGDTDAAIVASICRKLDGLPLAIQLAAGRVEAYGLAQTVALLDQHLALPWLGQRSAPPRQRTLQATLDWSYWLLSESERTVLRRLTIFAGHFTLEAALAVVSSAPIDQGVVLAAVDGLVAKSMLAAHPAGASLIYRLLDTTRAYALEIRVDATEASDLSARHASYYKQLLEEVGSEWQRPSNSADRTARLTELNEVRAALHWCFGSTGNVTLGIELAAAAAPLFLTMSFLVDCQRWTERAIEALDHDARGGHEEMRLQAALGVSLMFLHGNTIEARNALISGLGIAEQRGDDPAQLQLLCRLQLFHLRVGDFKSALLFAKRGSAVAVRITDPNAVVLAHSMLGISLHLAGDLCDARAELETALSYWTDRQPTSMVGLNFGHDNRAEIILSWTLWLLGHPAQAVALARQNIEHAESLNHPVMLSYALMAAVHLFLWTGDLDSAENHLKRVILHDQRHALLPHSVLSRGYTGEIAIRRGDIRVGVEILRDCLQAFNRLNYRSLATSFRLALAQGLIATGQFVEAGAAIDNTVRLIAQNGDLSYMPEALRVKGTLLLSVPQPMRDEAESYFKQSLELSRLQANKAWELRAATNLARLLAEGGEVERARATLQAALAQFTEVSDTLDLREAAQLLSEFPS</sequence>
<dbReference type="Pfam" id="PF00931">
    <property type="entry name" value="NB-ARC"/>
    <property type="match status" value="1"/>
</dbReference>
<dbReference type="InterPro" id="IPR027417">
    <property type="entry name" value="P-loop_NTPase"/>
</dbReference>
<dbReference type="SUPFAM" id="SSF46894">
    <property type="entry name" value="C-terminal effector domain of the bipartite response regulators"/>
    <property type="match status" value="1"/>
</dbReference>
<dbReference type="CDD" id="cd00383">
    <property type="entry name" value="trans_reg_C"/>
    <property type="match status" value="1"/>
</dbReference>
<dbReference type="GO" id="GO:0043531">
    <property type="term" value="F:ADP binding"/>
    <property type="evidence" value="ECO:0007669"/>
    <property type="project" value="InterPro"/>
</dbReference>
<dbReference type="InterPro" id="IPR001867">
    <property type="entry name" value="OmpR/PhoB-type_DNA-bd"/>
</dbReference>
<dbReference type="EMBL" id="JRPN01000026">
    <property type="protein sequence ID" value="KGT75249.1"/>
    <property type="molecule type" value="Genomic_DNA"/>
</dbReference>
<dbReference type="GO" id="GO:0006355">
    <property type="term" value="P:regulation of DNA-templated transcription"/>
    <property type="evidence" value="ECO:0007669"/>
    <property type="project" value="InterPro"/>
</dbReference>
<dbReference type="Pfam" id="PF00486">
    <property type="entry name" value="Trans_reg_C"/>
    <property type="match status" value="1"/>
</dbReference>
<dbReference type="AlphaFoldDB" id="A0A0A3XPP8"/>
<dbReference type="Proteomes" id="UP000030377">
    <property type="component" value="Unassembled WGS sequence"/>
</dbReference>
<dbReference type="InterPro" id="IPR011717">
    <property type="entry name" value="TPR-4"/>
</dbReference>
<comment type="caution">
    <text evidence="4">The sequence shown here is derived from an EMBL/GenBank/DDBJ whole genome shotgun (WGS) entry which is preliminary data.</text>
</comment>
<dbReference type="InterPro" id="IPR002182">
    <property type="entry name" value="NB-ARC"/>
</dbReference>
<dbReference type="InterPro" id="IPR011990">
    <property type="entry name" value="TPR-like_helical_dom_sf"/>
</dbReference>
<dbReference type="SUPFAM" id="SSF52540">
    <property type="entry name" value="P-loop containing nucleoside triphosphate hydrolases"/>
    <property type="match status" value="1"/>
</dbReference>
<dbReference type="Pfam" id="PF07721">
    <property type="entry name" value="TPR_4"/>
    <property type="match status" value="3"/>
</dbReference>
<evidence type="ECO:0000313" key="5">
    <source>
        <dbReference type="Proteomes" id="UP000030377"/>
    </source>
</evidence>
<dbReference type="PANTHER" id="PTHR47691">
    <property type="entry name" value="REGULATOR-RELATED"/>
    <property type="match status" value="1"/>
</dbReference>
<dbReference type="SMART" id="SM00862">
    <property type="entry name" value="Trans_reg_C"/>
    <property type="match status" value="1"/>
</dbReference>
<dbReference type="Pfam" id="PF25872">
    <property type="entry name" value="HTH_77"/>
    <property type="match status" value="1"/>
</dbReference>
<dbReference type="GO" id="GO:0003677">
    <property type="term" value="F:DNA binding"/>
    <property type="evidence" value="ECO:0007669"/>
    <property type="project" value="UniProtKB-UniRule"/>
</dbReference>
<evidence type="ECO:0000313" key="4">
    <source>
        <dbReference type="EMBL" id="KGT75249.1"/>
    </source>
</evidence>
<dbReference type="GO" id="GO:0042802">
    <property type="term" value="F:identical protein binding"/>
    <property type="evidence" value="ECO:0007669"/>
    <property type="project" value="InterPro"/>
</dbReference>
<dbReference type="PRINTS" id="PR00364">
    <property type="entry name" value="DISEASERSIST"/>
</dbReference>
<name>A0A0A3XPP8_BRAJP</name>
<feature type="domain" description="OmpR/PhoB-type" evidence="3">
    <location>
        <begin position="2"/>
        <end position="100"/>
    </location>
</feature>
<protein>
    <submittedName>
        <fullName evidence="4">Transcriptional regulator</fullName>
    </submittedName>
</protein>
<dbReference type="Gene3D" id="3.40.50.300">
    <property type="entry name" value="P-loop containing nucleotide triphosphate hydrolases"/>
    <property type="match status" value="1"/>
</dbReference>
<reference evidence="4 5" key="1">
    <citation type="submission" date="2014-09" db="EMBL/GenBank/DDBJ databases">
        <title>Draft genome of Bradyrhizobium japonicum Is-34.</title>
        <authorList>
            <person name="Tsurumaru H."/>
            <person name="Yamakawa T."/>
            <person name="Hashimoto S."/>
            <person name="Okizaki K."/>
            <person name="Kanesaki Y."/>
            <person name="Yoshikawa H."/>
            <person name="Yajima S."/>
        </authorList>
    </citation>
    <scope>NUCLEOTIDE SEQUENCE [LARGE SCALE GENOMIC DNA]</scope>
    <source>
        <strain evidence="4 5">Is-34</strain>
    </source>
</reference>
<evidence type="ECO:0000256" key="2">
    <source>
        <dbReference type="PROSITE-ProRule" id="PRU01091"/>
    </source>
</evidence>
<evidence type="ECO:0000259" key="3">
    <source>
        <dbReference type="PROSITE" id="PS51755"/>
    </source>
</evidence>
<accession>A0A0A3XPP8</accession>
<dbReference type="PANTHER" id="PTHR47691:SF3">
    <property type="entry name" value="HTH-TYPE TRANSCRIPTIONAL REGULATOR RV0890C-RELATED"/>
    <property type="match status" value="1"/>
</dbReference>
<dbReference type="InterPro" id="IPR058852">
    <property type="entry name" value="HTH_77"/>
</dbReference>
<dbReference type="Gene3D" id="1.25.40.10">
    <property type="entry name" value="Tetratricopeptide repeat domain"/>
    <property type="match status" value="2"/>
</dbReference>